<protein>
    <submittedName>
        <fullName evidence="1">Uncharacterized protein</fullName>
    </submittedName>
</protein>
<dbReference type="Proteomes" id="UP000235392">
    <property type="component" value="Unassembled WGS sequence"/>
</dbReference>
<comment type="caution">
    <text evidence="1">The sequence shown here is derived from an EMBL/GenBank/DDBJ whole genome shotgun (WGS) entry which is preliminary data.</text>
</comment>
<name>A0A2N5SZ49_9BASI</name>
<dbReference type="EMBL" id="PGCI01000731">
    <property type="protein sequence ID" value="PLW18523.1"/>
    <property type="molecule type" value="Genomic_DNA"/>
</dbReference>
<organism evidence="1 2">
    <name type="scientific">Puccinia coronata f. sp. avenae</name>
    <dbReference type="NCBI Taxonomy" id="200324"/>
    <lineage>
        <taxon>Eukaryota</taxon>
        <taxon>Fungi</taxon>
        <taxon>Dikarya</taxon>
        <taxon>Basidiomycota</taxon>
        <taxon>Pucciniomycotina</taxon>
        <taxon>Pucciniomycetes</taxon>
        <taxon>Pucciniales</taxon>
        <taxon>Pucciniaceae</taxon>
        <taxon>Puccinia</taxon>
    </lineage>
</organism>
<evidence type="ECO:0000313" key="2">
    <source>
        <dbReference type="Proteomes" id="UP000235392"/>
    </source>
</evidence>
<reference evidence="1 2" key="1">
    <citation type="submission" date="2017-11" db="EMBL/GenBank/DDBJ databases">
        <title>De novo assembly and phasing of dikaryotic genomes from two isolates of Puccinia coronata f. sp. avenae, the causal agent of oat crown rust.</title>
        <authorList>
            <person name="Miller M.E."/>
            <person name="Zhang Y."/>
            <person name="Omidvar V."/>
            <person name="Sperschneider J."/>
            <person name="Schwessinger B."/>
            <person name="Raley C."/>
            <person name="Palmer J.M."/>
            <person name="Garnica D."/>
            <person name="Upadhyaya N."/>
            <person name="Rathjen J."/>
            <person name="Taylor J.M."/>
            <person name="Park R.F."/>
            <person name="Dodds P.N."/>
            <person name="Hirsch C.D."/>
            <person name="Kianian S.F."/>
            <person name="Figueroa M."/>
        </authorList>
    </citation>
    <scope>NUCLEOTIDE SEQUENCE [LARGE SCALE GENOMIC DNA]</scope>
    <source>
        <strain evidence="1">12SD80</strain>
    </source>
</reference>
<proteinExistence type="predicted"/>
<dbReference type="AlphaFoldDB" id="A0A2N5SZ49"/>
<sequence>MELVWGSLSPANLTKPLSASLACDEVAPERSGGTYTPSASYTTGPPPLIGGRRIIGTSLVPPLGLSRRWSNSLTTVGLTAWLDIKMEDELHHRAKRPFVRPAQGALV</sequence>
<accession>A0A2N5SZ49</accession>
<gene>
    <name evidence="1" type="ORF">PCASD_23790</name>
</gene>
<evidence type="ECO:0000313" key="1">
    <source>
        <dbReference type="EMBL" id="PLW18523.1"/>
    </source>
</evidence>